<dbReference type="Proteomes" id="UP000706039">
    <property type="component" value="Unassembled WGS sequence"/>
</dbReference>
<evidence type="ECO:0000259" key="1">
    <source>
        <dbReference type="Pfam" id="PF01796"/>
    </source>
</evidence>
<dbReference type="InterPro" id="IPR022002">
    <property type="entry name" value="ChsH2_Znr"/>
</dbReference>
<dbReference type="PANTHER" id="PTHR34075">
    <property type="entry name" value="BLR3430 PROTEIN"/>
    <property type="match status" value="1"/>
</dbReference>
<evidence type="ECO:0000259" key="2">
    <source>
        <dbReference type="Pfam" id="PF12172"/>
    </source>
</evidence>
<keyword evidence="4" id="KW-1185">Reference proteome</keyword>
<dbReference type="EMBL" id="JAINVV010000001">
    <property type="protein sequence ID" value="MBY8821017.1"/>
    <property type="molecule type" value="Genomic_DNA"/>
</dbReference>
<dbReference type="RefSeq" id="WP_222988108.1">
    <property type="nucleotide sequence ID" value="NZ_JAINVV010000001.1"/>
</dbReference>
<accession>A0ABS7PI91</accession>
<feature type="domain" description="ChsH2 rubredoxin-like zinc ribbon" evidence="2">
    <location>
        <begin position="18"/>
        <end position="53"/>
    </location>
</feature>
<evidence type="ECO:0000313" key="3">
    <source>
        <dbReference type="EMBL" id="MBY8821017.1"/>
    </source>
</evidence>
<dbReference type="SUPFAM" id="SSF50249">
    <property type="entry name" value="Nucleic acid-binding proteins"/>
    <property type="match status" value="1"/>
</dbReference>
<name>A0ABS7PI91_9SPHN</name>
<reference evidence="3 4" key="1">
    <citation type="submission" date="2021-08" db="EMBL/GenBank/DDBJ databases">
        <authorList>
            <person name="Tuo L."/>
        </authorList>
    </citation>
    <scope>NUCLEOTIDE SEQUENCE [LARGE SCALE GENOMIC DNA]</scope>
    <source>
        <strain evidence="3 4">JCM 31229</strain>
    </source>
</reference>
<dbReference type="Gene3D" id="6.10.30.10">
    <property type="match status" value="1"/>
</dbReference>
<dbReference type="PANTHER" id="PTHR34075:SF5">
    <property type="entry name" value="BLR3430 PROTEIN"/>
    <property type="match status" value="1"/>
</dbReference>
<dbReference type="Pfam" id="PF01796">
    <property type="entry name" value="OB_ChsH2_C"/>
    <property type="match status" value="1"/>
</dbReference>
<comment type="caution">
    <text evidence="3">The sequence shown here is derived from an EMBL/GenBank/DDBJ whole genome shotgun (WGS) entry which is preliminary data.</text>
</comment>
<organism evidence="3 4">
    <name type="scientific">Sphingomonas colocasiae</name>
    <dbReference type="NCBI Taxonomy" id="1848973"/>
    <lineage>
        <taxon>Bacteria</taxon>
        <taxon>Pseudomonadati</taxon>
        <taxon>Pseudomonadota</taxon>
        <taxon>Alphaproteobacteria</taxon>
        <taxon>Sphingomonadales</taxon>
        <taxon>Sphingomonadaceae</taxon>
        <taxon>Sphingomonas</taxon>
    </lineage>
</organism>
<evidence type="ECO:0000313" key="4">
    <source>
        <dbReference type="Proteomes" id="UP000706039"/>
    </source>
</evidence>
<sequence length="137" mass="15290">MDASFPVPRPTPLSAPFWEGTRAGELRLQQCDDCGGWRWTPQILCTHCHSPRFAWQAASGRGKVYSFTTVHRPPTPAFTAPYVVAVVELDEGPLMLTQIVEVPPEEIAVEMRVKVKLTALDEAITLYPFTADREHIA</sequence>
<dbReference type="InterPro" id="IPR002878">
    <property type="entry name" value="ChsH2_C"/>
</dbReference>
<dbReference type="Pfam" id="PF12172">
    <property type="entry name" value="zf-ChsH2"/>
    <property type="match status" value="1"/>
</dbReference>
<dbReference type="InterPro" id="IPR012340">
    <property type="entry name" value="NA-bd_OB-fold"/>
</dbReference>
<feature type="domain" description="ChsH2 C-terminal OB-fold" evidence="1">
    <location>
        <begin position="55"/>
        <end position="116"/>
    </location>
</feature>
<gene>
    <name evidence="3" type="ORF">K7G82_01860</name>
</gene>
<dbReference type="InterPro" id="IPR052513">
    <property type="entry name" value="Thioester_dehydratase-like"/>
</dbReference>
<proteinExistence type="predicted"/>
<protein>
    <submittedName>
        <fullName evidence="3">Zn-ribbon domain-containing OB-fold protein</fullName>
    </submittedName>
</protein>